<dbReference type="SUPFAM" id="SSF52047">
    <property type="entry name" value="RNI-like"/>
    <property type="match status" value="1"/>
</dbReference>
<evidence type="ECO:0000313" key="2">
    <source>
        <dbReference type="Proteomes" id="UP000076154"/>
    </source>
</evidence>
<evidence type="ECO:0008006" key="3">
    <source>
        <dbReference type="Google" id="ProtNLM"/>
    </source>
</evidence>
<sequence length="555" mass="63127">MAMAIPIACSESFDRSVSSLSSICSSISTTTCDSADVHHAKSVLVSLRTLQSKLENLAIAEQSVHHYNILLNQKIKVEKCIHDIESIISPARWLPYELIGEILHHYLSSEQIVHLPVLEQHPNPFVFTHICQRWRRVALTTPKVWASLRIEIPQRFKGGYDRRIAGLIDLCTQRSGIRSLDIQFIVFPMLTAWPRCELQEDICPMGVRTIFFALLRHSHRWRELHIDTSFPVLRTIFRGSPISTMLPTPLLEVFDLKGGTFPDDFHGRDHFPRPSLNLSSATSLRKVSLRDNGLYTAHSASFPWRLLEDLSLVGAQWDPALSFQDCLGILRQCTGLKHCRISITEKAHAATTLNAPMIVMDTLQSLHITEHTVPDGVGDLYRFVACPNLQQLTFQFLILDSEELDSQDLSRIAGSITEFLEGSPLITALHLWNIPVSERGLLEMLSRVPLTTHLTLATWGVLGGIGNQLLYEMTVRSPSDSRVLLRRLEYVHIASRGHSEHFLFNFIQSRWRPSTRVQRLKEIRLDLLGNLSANRMHCRLRKFRDEGLKLTIIDN</sequence>
<dbReference type="EMBL" id="LUEZ02000100">
    <property type="protein sequence ID" value="RDB14505.1"/>
    <property type="molecule type" value="Genomic_DNA"/>
</dbReference>
<organism evidence="1 2">
    <name type="scientific">Hypsizygus marmoreus</name>
    <name type="common">White beech mushroom</name>
    <name type="synonym">Agaricus marmoreus</name>
    <dbReference type="NCBI Taxonomy" id="39966"/>
    <lineage>
        <taxon>Eukaryota</taxon>
        <taxon>Fungi</taxon>
        <taxon>Dikarya</taxon>
        <taxon>Basidiomycota</taxon>
        <taxon>Agaricomycotina</taxon>
        <taxon>Agaricomycetes</taxon>
        <taxon>Agaricomycetidae</taxon>
        <taxon>Agaricales</taxon>
        <taxon>Tricholomatineae</taxon>
        <taxon>Lyophyllaceae</taxon>
        <taxon>Hypsizygus</taxon>
    </lineage>
</organism>
<dbReference type="OrthoDB" id="3365698at2759"/>
<dbReference type="InterPro" id="IPR032675">
    <property type="entry name" value="LRR_dom_sf"/>
</dbReference>
<name>A0A369J283_HYPMA</name>
<proteinExistence type="predicted"/>
<dbReference type="AlphaFoldDB" id="A0A369J283"/>
<keyword evidence="2" id="KW-1185">Reference proteome</keyword>
<accession>A0A369J283</accession>
<reference evidence="1" key="1">
    <citation type="submission" date="2018-04" db="EMBL/GenBank/DDBJ databases">
        <title>Whole genome sequencing of Hypsizygus marmoreus.</title>
        <authorList>
            <person name="Choi I.-G."/>
            <person name="Min B."/>
            <person name="Kim J.-G."/>
            <person name="Kim S."/>
            <person name="Oh Y.-L."/>
            <person name="Kong W.-S."/>
            <person name="Park H."/>
            <person name="Jeong J."/>
            <person name="Song E.-S."/>
        </authorList>
    </citation>
    <scope>NUCLEOTIDE SEQUENCE [LARGE SCALE GENOMIC DNA]</scope>
    <source>
        <strain evidence="1">51987-8</strain>
    </source>
</reference>
<gene>
    <name evidence="1" type="ORF">Hypma_016615</name>
</gene>
<comment type="caution">
    <text evidence="1">The sequence shown here is derived from an EMBL/GenBank/DDBJ whole genome shotgun (WGS) entry which is preliminary data.</text>
</comment>
<evidence type="ECO:0000313" key="1">
    <source>
        <dbReference type="EMBL" id="RDB14505.1"/>
    </source>
</evidence>
<dbReference type="Gene3D" id="3.80.10.10">
    <property type="entry name" value="Ribonuclease Inhibitor"/>
    <property type="match status" value="1"/>
</dbReference>
<protein>
    <recommendedName>
        <fullName evidence="3">F-box domain-containing protein</fullName>
    </recommendedName>
</protein>
<dbReference type="Proteomes" id="UP000076154">
    <property type="component" value="Unassembled WGS sequence"/>
</dbReference>
<dbReference type="InParanoid" id="A0A369J283"/>